<dbReference type="PANTHER" id="PTHR32552">
    <property type="entry name" value="FERRICHROME IRON RECEPTOR-RELATED"/>
    <property type="match status" value="1"/>
</dbReference>
<evidence type="ECO:0000256" key="10">
    <source>
        <dbReference type="ARBA" id="ARBA00023237"/>
    </source>
</evidence>
<keyword evidence="13" id="KW-0732">Signal</keyword>
<evidence type="ECO:0000259" key="14">
    <source>
        <dbReference type="Pfam" id="PF00593"/>
    </source>
</evidence>
<comment type="subcellular location">
    <subcellularLocation>
        <location evidence="1 11">Cell outer membrane</location>
        <topology evidence="1 11">Multi-pass membrane protein</topology>
    </subcellularLocation>
</comment>
<evidence type="ECO:0000256" key="7">
    <source>
        <dbReference type="ARBA" id="ARBA00023065"/>
    </source>
</evidence>
<evidence type="ECO:0000256" key="8">
    <source>
        <dbReference type="ARBA" id="ARBA00023077"/>
    </source>
</evidence>
<dbReference type="RefSeq" id="WP_320426405.1">
    <property type="nucleotide sequence ID" value="NZ_JAXCLA010000010.1"/>
</dbReference>
<evidence type="ECO:0000256" key="1">
    <source>
        <dbReference type="ARBA" id="ARBA00004571"/>
    </source>
</evidence>
<dbReference type="PROSITE" id="PS52016">
    <property type="entry name" value="TONB_DEPENDENT_REC_3"/>
    <property type="match status" value="1"/>
</dbReference>
<name>A0ABU5DTB9_9BURK</name>
<evidence type="ECO:0000259" key="15">
    <source>
        <dbReference type="Pfam" id="PF07715"/>
    </source>
</evidence>
<protein>
    <submittedName>
        <fullName evidence="16">TonB-dependent receptor</fullName>
    </submittedName>
</protein>
<keyword evidence="3 11" id="KW-1134">Transmembrane beta strand</keyword>
<evidence type="ECO:0000256" key="2">
    <source>
        <dbReference type="ARBA" id="ARBA00022448"/>
    </source>
</evidence>
<dbReference type="SUPFAM" id="SSF56935">
    <property type="entry name" value="Porins"/>
    <property type="match status" value="1"/>
</dbReference>
<comment type="similarity">
    <text evidence="11 12">Belongs to the TonB-dependent receptor family.</text>
</comment>
<keyword evidence="7" id="KW-0406">Ion transport</keyword>
<evidence type="ECO:0000256" key="3">
    <source>
        <dbReference type="ARBA" id="ARBA00022452"/>
    </source>
</evidence>
<feature type="domain" description="TonB-dependent receptor-like beta-barrel" evidence="14">
    <location>
        <begin position="259"/>
        <end position="678"/>
    </location>
</feature>
<evidence type="ECO:0000256" key="12">
    <source>
        <dbReference type="RuleBase" id="RU003357"/>
    </source>
</evidence>
<keyword evidence="10 11" id="KW-0998">Cell outer membrane</keyword>
<organism evidence="16 17">
    <name type="scientific">Roseateles agri</name>
    <dbReference type="NCBI Taxonomy" id="3098619"/>
    <lineage>
        <taxon>Bacteria</taxon>
        <taxon>Pseudomonadati</taxon>
        <taxon>Pseudomonadota</taxon>
        <taxon>Betaproteobacteria</taxon>
        <taxon>Burkholderiales</taxon>
        <taxon>Sphaerotilaceae</taxon>
        <taxon>Roseateles</taxon>
    </lineage>
</organism>
<keyword evidence="6" id="KW-0408">Iron</keyword>
<feature type="domain" description="TonB-dependent receptor plug" evidence="15">
    <location>
        <begin position="62"/>
        <end position="167"/>
    </location>
</feature>
<feature type="chain" id="PRO_5045175662" evidence="13">
    <location>
        <begin position="28"/>
        <end position="717"/>
    </location>
</feature>
<keyword evidence="8 12" id="KW-0798">TonB box</keyword>
<keyword evidence="16" id="KW-0675">Receptor</keyword>
<dbReference type="InterPro" id="IPR012910">
    <property type="entry name" value="Plug_dom"/>
</dbReference>
<dbReference type="Pfam" id="PF07715">
    <property type="entry name" value="Plug"/>
    <property type="match status" value="1"/>
</dbReference>
<comment type="caution">
    <text evidence="16">The sequence shown here is derived from an EMBL/GenBank/DDBJ whole genome shotgun (WGS) entry which is preliminary data.</text>
</comment>
<reference evidence="16 17" key="1">
    <citation type="submission" date="2023-11" db="EMBL/GenBank/DDBJ databases">
        <title>Paucibacter sp. nov., isolated from fresh soil in Korea.</title>
        <authorList>
            <person name="Le N.T.T."/>
        </authorList>
    </citation>
    <scope>NUCLEOTIDE SEQUENCE [LARGE SCALE GENOMIC DNA]</scope>
    <source>
        <strain evidence="16 17">R3-3</strain>
    </source>
</reference>
<evidence type="ECO:0000256" key="6">
    <source>
        <dbReference type="ARBA" id="ARBA00023004"/>
    </source>
</evidence>
<dbReference type="PANTHER" id="PTHR32552:SF81">
    <property type="entry name" value="TONB-DEPENDENT OUTER MEMBRANE RECEPTOR"/>
    <property type="match status" value="1"/>
</dbReference>
<keyword evidence="5 11" id="KW-0812">Transmembrane</keyword>
<keyword evidence="9 11" id="KW-0472">Membrane</keyword>
<proteinExistence type="inferred from homology"/>
<dbReference type="InterPro" id="IPR000531">
    <property type="entry name" value="Beta-barrel_TonB"/>
</dbReference>
<evidence type="ECO:0000313" key="16">
    <source>
        <dbReference type="EMBL" id="MDY0748437.1"/>
    </source>
</evidence>
<dbReference type="Pfam" id="PF00593">
    <property type="entry name" value="TonB_dep_Rec_b-barrel"/>
    <property type="match status" value="1"/>
</dbReference>
<dbReference type="InterPro" id="IPR036942">
    <property type="entry name" value="Beta-barrel_TonB_sf"/>
</dbReference>
<feature type="signal peptide" evidence="13">
    <location>
        <begin position="1"/>
        <end position="27"/>
    </location>
</feature>
<dbReference type="EMBL" id="JAXCLA010000010">
    <property type="protein sequence ID" value="MDY0748437.1"/>
    <property type="molecule type" value="Genomic_DNA"/>
</dbReference>
<keyword evidence="17" id="KW-1185">Reference proteome</keyword>
<evidence type="ECO:0000256" key="11">
    <source>
        <dbReference type="PROSITE-ProRule" id="PRU01360"/>
    </source>
</evidence>
<dbReference type="InterPro" id="IPR039426">
    <property type="entry name" value="TonB-dep_rcpt-like"/>
</dbReference>
<dbReference type="Gene3D" id="2.40.170.20">
    <property type="entry name" value="TonB-dependent receptor, beta-barrel domain"/>
    <property type="match status" value="1"/>
</dbReference>
<evidence type="ECO:0000256" key="9">
    <source>
        <dbReference type="ARBA" id="ARBA00023136"/>
    </source>
</evidence>
<evidence type="ECO:0000313" key="17">
    <source>
        <dbReference type="Proteomes" id="UP001285263"/>
    </source>
</evidence>
<sequence length="717" mass="78012">MPSSYAAPRLRPLALALLAAVPALALAQEQPAAVQATAPADDASGTKLETVVVTSQRRVELLQDVPVAVKAFSAKQIDAMGITSTQDFVNLTPNMSFDNSFTYGNSFVVLRGVTQINNADSPVAVVIDGVPQNNQKQLKMNLFDIERIEVLKGPQGALYGRNAIGGAINIETKPPSNDLQGFVGMELGNGGKRELSAGVSGALKEDVALFRIVGQTLQSDGLIDNTYLNRKIDGVDHDNSLRAKLLLRPSSDVQIDLRASTVDYKAGATWDSVVASGKPADIVNPAENLFGKTTGTTNDFSAKVEADFAFGTLTAITGYTKLKESYRGDLDFSNPSALPGGFLGLGFQAGQGQDLNVRMASQELRLTSKASQPLRWIAGVYYLDTKRDLETRAFVDTDNSLAQYDDMSKVIIDNKESNHNKASAVFGQLDYDFRKDLTLSTALRYDRDERHQDDLINGGSREASYSKWQPKVTLTHKLNSDELVYGTVSTGFRSGGFNAPGQADFKPETLTNAELGMKTMLLDNRLQLNAAVFASRSKNFQFFYVDVSQGAQVISNIDKVDLKGLDLDFRFLPMKGLEFDGGLGITDSTIKKDTAEPGAVGNHTPKTVPFKVNLGVQYSQSVAAGIEGSIRLDYEHRDKKYWHPDNVNVSPALDLWGLRMGLHGAKDKWSVSLVGKNLGNKRYHADYNAGKYGGLPYDIGSLAAPRTYGIEAKWRFE</sequence>
<keyword evidence="2 11" id="KW-0813">Transport</keyword>
<evidence type="ECO:0000256" key="13">
    <source>
        <dbReference type="SAM" id="SignalP"/>
    </source>
</evidence>
<accession>A0ABU5DTB9</accession>
<gene>
    <name evidence="16" type="ORF">SNE35_28315</name>
</gene>
<dbReference type="Proteomes" id="UP001285263">
    <property type="component" value="Unassembled WGS sequence"/>
</dbReference>
<dbReference type="CDD" id="cd01347">
    <property type="entry name" value="ligand_gated_channel"/>
    <property type="match status" value="1"/>
</dbReference>
<keyword evidence="4" id="KW-0410">Iron transport</keyword>
<evidence type="ECO:0000256" key="5">
    <source>
        <dbReference type="ARBA" id="ARBA00022692"/>
    </source>
</evidence>
<evidence type="ECO:0000256" key="4">
    <source>
        <dbReference type="ARBA" id="ARBA00022496"/>
    </source>
</evidence>